<evidence type="ECO:0000313" key="1">
    <source>
        <dbReference type="EMBL" id="SHH14119.1"/>
    </source>
</evidence>
<protein>
    <submittedName>
        <fullName evidence="1">Uncharacterized protein</fullName>
    </submittedName>
</protein>
<dbReference type="OrthoDB" id="1799483at2"/>
<proteinExistence type="predicted"/>
<sequence length="60" mass="7169">MSKCRRFKATEVGFLVSCVNCIRWNGTRCKDEKIILYEETMEFEKYDRMMRENKGVQGPL</sequence>
<accession>A0A1M5QK13</accession>
<evidence type="ECO:0000313" key="2">
    <source>
        <dbReference type="Proteomes" id="UP000183954"/>
    </source>
</evidence>
<dbReference type="Proteomes" id="UP000183954">
    <property type="component" value="Unassembled WGS sequence"/>
</dbReference>
<organism evidence="1 2">
    <name type="scientific">Desulfosporosinus lacus DSM 15449</name>
    <dbReference type="NCBI Taxonomy" id="1121420"/>
    <lineage>
        <taxon>Bacteria</taxon>
        <taxon>Bacillati</taxon>
        <taxon>Bacillota</taxon>
        <taxon>Clostridia</taxon>
        <taxon>Eubacteriales</taxon>
        <taxon>Desulfitobacteriaceae</taxon>
        <taxon>Desulfosporosinus</taxon>
    </lineage>
</organism>
<dbReference type="RefSeq" id="WP_073027257.1">
    <property type="nucleotide sequence ID" value="NZ_FQXJ01000003.1"/>
</dbReference>
<reference evidence="2" key="1">
    <citation type="submission" date="2016-11" db="EMBL/GenBank/DDBJ databases">
        <authorList>
            <person name="Varghese N."/>
            <person name="Submissions S."/>
        </authorList>
    </citation>
    <scope>NUCLEOTIDE SEQUENCE [LARGE SCALE GENOMIC DNA]</scope>
    <source>
        <strain evidence="2">DSM 15449</strain>
    </source>
</reference>
<keyword evidence="2" id="KW-1185">Reference proteome</keyword>
<gene>
    <name evidence="1" type="ORF">SAMN02746098_00279</name>
</gene>
<dbReference type="AlphaFoldDB" id="A0A1M5QK13"/>
<name>A0A1M5QK13_9FIRM</name>
<dbReference type="EMBL" id="FQXJ01000003">
    <property type="protein sequence ID" value="SHH14119.1"/>
    <property type="molecule type" value="Genomic_DNA"/>
</dbReference>